<evidence type="ECO:0000313" key="1">
    <source>
        <dbReference type="EMBL" id="SDW38266.1"/>
    </source>
</evidence>
<protein>
    <submittedName>
        <fullName evidence="1">Uncharacterized protein</fullName>
    </submittedName>
</protein>
<dbReference type="OrthoDB" id="7827015at2"/>
<dbReference type="AlphaFoldDB" id="A0A1H2T2U2"/>
<sequence length="262" mass="29531">MAIQPRRWVRNRLRLRAMGEWQRLAEATGGMTLRRLRELQDDARGLRRSADRFIASAQSRLDSVQRPVDLADLPRGTDWRWRPPFLSTRIAPSGIAAPASGTWLGEQAAVWHDCPAGALILRQMPNRGAADLAPFGLLLETLGFSGSYLSVSVTLPDAARDGLTRAHIIRLDVTLTVERPMSIYARLNIGHGPNTDTLLRHLGDIAPGPEPVAREIEFDLHYVEMNEKRLEKLWLDLIFEAPQMNAVRIRDLFLSRHLRADV</sequence>
<name>A0A1H2T2U2_9RHOB</name>
<proteinExistence type="predicted"/>
<accession>A0A1H2T2U2</accession>
<gene>
    <name evidence="1" type="ORF">SAMN05444276_101827</name>
</gene>
<dbReference type="InterPro" id="IPR045514">
    <property type="entry name" value="DUF6478"/>
</dbReference>
<organism evidence="1 2">
    <name type="scientific">Paracoccus sanguinis</name>
    <dbReference type="NCBI Taxonomy" id="1545044"/>
    <lineage>
        <taxon>Bacteria</taxon>
        <taxon>Pseudomonadati</taxon>
        <taxon>Pseudomonadota</taxon>
        <taxon>Alphaproteobacteria</taxon>
        <taxon>Rhodobacterales</taxon>
        <taxon>Paracoccaceae</taxon>
        <taxon>Paracoccus</taxon>
    </lineage>
</organism>
<dbReference type="Proteomes" id="UP000182944">
    <property type="component" value="Unassembled WGS sequence"/>
</dbReference>
<dbReference type="RefSeq" id="WP_052175122.1">
    <property type="nucleotide sequence ID" value="NZ_FNNA01000001.1"/>
</dbReference>
<reference evidence="2" key="1">
    <citation type="submission" date="2016-10" db="EMBL/GenBank/DDBJ databases">
        <authorList>
            <person name="Varghese N."/>
            <person name="Submissions S."/>
        </authorList>
    </citation>
    <scope>NUCLEOTIDE SEQUENCE [LARGE SCALE GENOMIC DNA]</scope>
    <source>
        <strain evidence="2">DSM 29303</strain>
    </source>
</reference>
<dbReference type="STRING" id="1545044.SAMN05444276_101827"/>
<dbReference type="Pfam" id="PF20086">
    <property type="entry name" value="DUF6478"/>
    <property type="match status" value="1"/>
</dbReference>
<keyword evidence="2" id="KW-1185">Reference proteome</keyword>
<evidence type="ECO:0000313" key="2">
    <source>
        <dbReference type="Proteomes" id="UP000182944"/>
    </source>
</evidence>
<dbReference type="EMBL" id="FNNA01000001">
    <property type="protein sequence ID" value="SDW38266.1"/>
    <property type="molecule type" value="Genomic_DNA"/>
</dbReference>